<keyword evidence="2" id="KW-1185">Reference proteome</keyword>
<accession>A0A6J8A2V8</accession>
<sequence>MSTVDEQRQIHIMRMSLLTGMDEDDGVATQDSKSAKSCASKYLQKKLSANDIEHIIRTTKLILKMNALSTEVQKIPKNIYHPSKPDISETLLDKSAYPIGHYLIKRYLCTNGILGLNEEDLPPITDIEGPKVLLNRVKTMKSVTINRGRCQKKTGKKLEHIRLEEKRQQKVKRLTKEIECFSSMQNTCQAIVKPDCTKSTTNKSLGVKRP</sequence>
<evidence type="ECO:0000313" key="2">
    <source>
        <dbReference type="Proteomes" id="UP000507470"/>
    </source>
</evidence>
<organism evidence="1 2">
    <name type="scientific">Mytilus coruscus</name>
    <name type="common">Sea mussel</name>
    <dbReference type="NCBI Taxonomy" id="42192"/>
    <lineage>
        <taxon>Eukaryota</taxon>
        <taxon>Metazoa</taxon>
        <taxon>Spiralia</taxon>
        <taxon>Lophotrochozoa</taxon>
        <taxon>Mollusca</taxon>
        <taxon>Bivalvia</taxon>
        <taxon>Autobranchia</taxon>
        <taxon>Pteriomorphia</taxon>
        <taxon>Mytilida</taxon>
        <taxon>Mytiloidea</taxon>
        <taxon>Mytilidae</taxon>
        <taxon>Mytilinae</taxon>
        <taxon>Mytilus</taxon>
    </lineage>
</organism>
<proteinExistence type="predicted"/>
<protein>
    <submittedName>
        <fullName evidence="1">Uncharacterized protein</fullName>
    </submittedName>
</protein>
<gene>
    <name evidence="1" type="ORF">MCOR_2675</name>
</gene>
<dbReference type="EMBL" id="CACVKT020000543">
    <property type="protein sequence ID" value="CAC5360068.1"/>
    <property type="molecule type" value="Genomic_DNA"/>
</dbReference>
<dbReference type="OrthoDB" id="6154089at2759"/>
<dbReference type="AlphaFoldDB" id="A0A6J8A2V8"/>
<name>A0A6J8A2V8_MYTCO</name>
<evidence type="ECO:0000313" key="1">
    <source>
        <dbReference type="EMBL" id="CAC5360068.1"/>
    </source>
</evidence>
<dbReference type="Proteomes" id="UP000507470">
    <property type="component" value="Unassembled WGS sequence"/>
</dbReference>
<reference evidence="1 2" key="1">
    <citation type="submission" date="2020-06" db="EMBL/GenBank/DDBJ databases">
        <authorList>
            <person name="Li R."/>
            <person name="Bekaert M."/>
        </authorList>
    </citation>
    <scope>NUCLEOTIDE SEQUENCE [LARGE SCALE GENOMIC DNA]</scope>
    <source>
        <strain evidence="2">wild</strain>
    </source>
</reference>